<dbReference type="PANTHER" id="PTHR30290:SF9">
    <property type="entry name" value="OLIGOPEPTIDE-BINDING PROTEIN APPA"/>
    <property type="match status" value="1"/>
</dbReference>
<keyword evidence="2" id="KW-0813">Transport</keyword>
<keyword evidence="3" id="KW-0732">Signal</keyword>
<dbReference type="CDD" id="cd00995">
    <property type="entry name" value="PBP2_NikA_DppA_OppA_like"/>
    <property type="match status" value="1"/>
</dbReference>
<dbReference type="Gene3D" id="3.40.190.10">
    <property type="entry name" value="Periplasmic binding protein-like II"/>
    <property type="match status" value="1"/>
</dbReference>
<feature type="domain" description="Solute-binding protein family 5" evidence="4">
    <location>
        <begin position="46"/>
        <end position="408"/>
    </location>
</feature>
<dbReference type="PANTHER" id="PTHR30290">
    <property type="entry name" value="PERIPLASMIC BINDING COMPONENT OF ABC TRANSPORTER"/>
    <property type="match status" value="1"/>
</dbReference>
<accession>A0A3E0TPV4</accession>
<dbReference type="OrthoDB" id="9801912at2"/>
<protein>
    <submittedName>
        <fullName evidence="5">ABC transporter substrate-binding protein</fullName>
    </submittedName>
</protein>
<sequence length="502" mass="57208">MHLSATPIPDSHIKVYLPSLPYLYVSHAINGALLKPANNARAWDYDLATSHQQISDKIYQFTLRKGVVFQDGTPFNADAVLENMRYFKEKPFSFSPFHQVYDYTEKVDDYTVRFHLTEKYGSFINDVIWLHFYTTAYLEKFGWNGKATCPNLAEPGPYGIGPYILTEGYIEGDRRTKKAVLQANPNYYDKDLVNVEKVTVFTELDTNIALEDIADNEGGLDIMPIPVTEVSNIMTSAYAKLVSGPSNDNIAVHINMITGNPKLKDKQVRLALNRALNQSGIVKNSFYGFAETKPTLASPNFPGVGDIAQDLKPFSALEHPKDARNELKQLLNGLTLKVLTQERFMFLWKSIDRDLRKVGVKLEFEITQNENVIFEQLLSTNAGQNTKDWDLLVWGDDDWYFNHPWSAFFVYQTDSVWSTVSPDQTMNTYISDMFKETINTPASTAIIGKIMQRAYDNAYMLFVPAPKKVLAVNQEVMFEPYKMATLPLWEVTVSDQHWSLQQ</sequence>
<dbReference type="GO" id="GO:0015833">
    <property type="term" value="P:peptide transport"/>
    <property type="evidence" value="ECO:0007669"/>
    <property type="project" value="TreeGrafter"/>
</dbReference>
<evidence type="ECO:0000313" key="5">
    <source>
        <dbReference type="EMBL" id="REL26473.1"/>
    </source>
</evidence>
<comment type="similarity">
    <text evidence="1">Belongs to the bacterial solute-binding protein 5 family.</text>
</comment>
<organism evidence="5 6">
    <name type="scientific">Thalassotalea euphylliae</name>
    <dbReference type="NCBI Taxonomy" id="1655234"/>
    <lineage>
        <taxon>Bacteria</taxon>
        <taxon>Pseudomonadati</taxon>
        <taxon>Pseudomonadota</taxon>
        <taxon>Gammaproteobacteria</taxon>
        <taxon>Alteromonadales</taxon>
        <taxon>Colwelliaceae</taxon>
        <taxon>Thalassotalea</taxon>
    </lineage>
</organism>
<evidence type="ECO:0000256" key="1">
    <source>
        <dbReference type="ARBA" id="ARBA00005695"/>
    </source>
</evidence>
<dbReference type="AlphaFoldDB" id="A0A3E0TPV4"/>
<dbReference type="Pfam" id="PF00496">
    <property type="entry name" value="SBP_bac_5"/>
    <property type="match status" value="1"/>
</dbReference>
<dbReference type="SUPFAM" id="SSF53850">
    <property type="entry name" value="Periplasmic binding protein-like II"/>
    <property type="match status" value="1"/>
</dbReference>
<dbReference type="RefSeq" id="WP_116007590.1">
    <property type="nucleotide sequence ID" value="NZ_QUOU01000001.1"/>
</dbReference>
<dbReference type="EMBL" id="QUOU01000001">
    <property type="protein sequence ID" value="REL26473.1"/>
    <property type="molecule type" value="Genomic_DNA"/>
</dbReference>
<evidence type="ECO:0000313" key="6">
    <source>
        <dbReference type="Proteomes" id="UP000256478"/>
    </source>
</evidence>
<dbReference type="Proteomes" id="UP000256478">
    <property type="component" value="Unassembled WGS sequence"/>
</dbReference>
<reference evidence="5 6" key="1">
    <citation type="submission" date="2018-08" db="EMBL/GenBank/DDBJ databases">
        <title>Thalassotalea euphylliae genome.</title>
        <authorList>
            <person name="Summers S."/>
            <person name="Rice S.A."/>
            <person name="Freckelton M.L."/>
            <person name="Nedved B.T."/>
            <person name="Hadfield M.G."/>
        </authorList>
    </citation>
    <scope>NUCLEOTIDE SEQUENCE [LARGE SCALE GENOMIC DNA]</scope>
    <source>
        <strain evidence="5 6">H1</strain>
    </source>
</reference>
<dbReference type="Gene3D" id="3.90.76.10">
    <property type="entry name" value="Dipeptide-binding Protein, Domain 1"/>
    <property type="match status" value="1"/>
</dbReference>
<evidence type="ECO:0000256" key="3">
    <source>
        <dbReference type="ARBA" id="ARBA00022729"/>
    </source>
</evidence>
<evidence type="ECO:0000259" key="4">
    <source>
        <dbReference type="Pfam" id="PF00496"/>
    </source>
</evidence>
<evidence type="ECO:0000256" key="2">
    <source>
        <dbReference type="ARBA" id="ARBA00022448"/>
    </source>
</evidence>
<gene>
    <name evidence="5" type="ORF">DXX93_07675</name>
</gene>
<dbReference type="Gene3D" id="3.10.105.10">
    <property type="entry name" value="Dipeptide-binding Protein, Domain 3"/>
    <property type="match status" value="1"/>
</dbReference>
<name>A0A3E0TPV4_9GAMM</name>
<dbReference type="InterPro" id="IPR039424">
    <property type="entry name" value="SBP_5"/>
</dbReference>
<dbReference type="InterPro" id="IPR000914">
    <property type="entry name" value="SBP_5_dom"/>
</dbReference>
<proteinExistence type="inferred from homology"/>
<dbReference type="GO" id="GO:1904680">
    <property type="term" value="F:peptide transmembrane transporter activity"/>
    <property type="evidence" value="ECO:0007669"/>
    <property type="project" value="TreeGrafter"/>
</dbReference>
<comment type="caution">
    <text evidence="5">The sequence shown here is derived from an EMBL/GenBank/DDBJ whole genome shotgun (WGS) entry which is preliminary data.</text>
</comment>